<dbReference type="AlphaFoldDB" id="A0A419T5Q7"/>
<dbReference type="PROSITE" id="PS51930">
    <property type="entry name" value="BMC_2"/>
    <property type="match status" value="2"/>
</dbReference>
<dbReference type="RefSeq" id="WP_120168304.1">
    <property type="nucleotide sequence ID" value="NZ_MCIB01000009.1"/>
</dbReference>
<reference evidence="5 6" key="1">
    <citation type="submission" date="2016-08" db="EMBL/GenBank/DDBJ databases">
        <title>Novel Firmicutes and Novel Genomes.</title>
        <authorList>
            <person name="Poppleton D.I."/>
            <person name="Gribaldo S."/>
        </authorList>
    </citation>
    <scope>NUCLEOTIDE SEQUENCE [LARGE SCALE GENOMIC DNA]</scope>
    <source>
        <strain evidence="5 6">CTT3</strain>
    </source>
</reference>
<dbReference type="PIRSF" id="PIRSF034834">
    <property type="entry name" value="PduT"/>
    <property type="match status" value="1"/>
</dbReference>
<organism evidence="5 6">
    <name type="scientific">Thermohalobacter berrensis</name>
    <dbReference type="NCBI Taxonomy" id="99594"/>
    <lineage>
        <taxon>Bacteria</taxon>
        <taxon>Bacillati</taxon>
        <taxon>Bacillota</taxon>
        <taxon>Tissierellia</taxon>
        <taxon>Tissierellales</taxon>
        <taxon>Thermohalobacteraceae</taxon>
        <taxon>Thermohalobacter</taxon>
    </lineage>
</organism>
<dbReference type="InterPro" id="IPR050575">
    <property type="entry name" value="BMC_shell"/>
</dbReference>
<protein>
    <submittedName>
        <fullName evidence="5">Propanediol utilization protein</fullName>
    </submittedName>
</protein>
<evidence type="ECO:0000313" key="5">
    <source>
        <dbReference type="EMBL" id="RKD32763.1"/>
    </source>
</evidence>
<dbReference type="InterPro" id="IPR000249">
    <property type="entry name" value="BMC_dom"/>
</dbReference>
<dbReference type="SMART" id="SM00877">
    <property type="entry name" value="BMC"/>
    <property type="match status" value="2"/>
</dbReference>
<gene>
    <name evidence="5" type="ORF">BET03_10550</name>
</gene>
<dbReference type="CDD" id="cd07054">
    <property type="entry name" value="BMC_PduT_repeat2"/>
    <property type="match status" value="1"/>
</dbReference>
<accession>A0A419T5Q7</accession>
<comment type="similarity">
    <text evidence="3">Belongs to the bacterial microcompartments protein family.</text>
</comment>
<comment type="subcellular location">
    <subcellularLocation>
        <location evidence="1">Bacterial microcompartment</location>
    </subcellularLocation>
</comment>
<evidence type="ECO:0000256" key="3">
    <source>
        <dbReference type="PROSITE-ProRule" id="PRU01278"/>
    </source>
</evidence>
<keyword evidence="6" id="KW-1185">Reference proteome</keyword>
<dbReference type="EMBL" id="MCIB01000009">
    <property type="protein sequence ID" value="RKD32763.1"/>
    <property type="molecule type" value="Genomic_DNA"/>
</dbReference>
<dbReference type="PANTHER" id="PTHR33941:SF11">
    <property type="entry name" value="BACTERIAL MICROCOMPARTMENT SHELL PROTEIN PDUJ"/>
    <property type="match status" value="1"/>
</dbReference>
<dbReference type="OrthoDB" id="9791973at2"/>
<name>A0A419T5Q7_9FIRM</name>
<dbReference type="Pfam" id="PF00936">
    <property type="entry name" value="BMC"/>
    <property type="match status" value="2"/>
</dbReference>
<feature type="domain" description="BMC" evidence="4">
    <location>
        <begin position="3"/>
        <end position="85"/>
    </location>
</feature>
<dbReference type="GO" id="GO:0031469">
    <property type="term" value="C:bacterial microcompartment"/>
    <property type="evidence" value="ECO:0007669"/>
    <property type="project" value="UniProtKB-SubCell"/>
</dbReference>
<comment type="caution">
    <text evidence="5">The sequence shown here is derived from an EMBL/GenBank/DDBJ whole genome shotgun (WGS) entry which is preliminary data.</text>
</comment>
<feature type="domain" description="BMC" evidence="4">
    <location>
        <begin position="95"/>
        <end position="181"/>
    </location>
</feature>
<dbReference type="Proteomes" id="UP000284177">
    <property type="component" value="Unassembled WGS sequence"/>
</dbReference>
<sequence length="181" mass="18988">MKALGLLEFKSIGKGVEATDQMIKSANVKLLLATPMCPGKYISIISGNIEAIKNAVETGKKVGDIFTVCDYVISNVHEGVYSALTATTNIEEVNSLGIIETMSSISAIMAGDIALKSANIELLEIRIARGLGGKGFVLIAGELSSVESSVKANESKLGPRGEIISSVVVASPTKELISQLY</sequence>
<dbReference type="InterPro" id="IPR037233">
    <property type="entry name" value="CcmK-like_sf"/>
</dbReference>
<dbReference type="InterPro" id="IPR044872">
    <property type="entry name" value="CcmK/CsoS1_BMC"/>
</dbReference>
<evidence type="ECO:0000313" key="6">
    <source>
        <dbReference type="Proteomes" id="UP000284177"/>
    </source>
</evidence>
<dbReference type="CDD" id="cd07053">
    <property type="entry name" value="BMC_PduT_repeat1"/>
    <property type="match status" value="1"/>
</dbReference>
<dbReference type="PANTHER" id="PTHR33941">
    <property type="entry name" value="PROPANEDIOL UTILIZATION PROTEIN PDUA"/>
    <property type="match status" value="1"/>
</dbReference>
<proteinExistence type="inferred from homology"/>
<evidence type="ECO:0000256" key="1">
    <source>
        <dbReference type="ARBA" id="ARBA00024322"/>
    </source>
</evidence>
<dbReference type="Gene3D" id="3.30.70.1710">
    <property type="match status" value="2"/>
</dbReference>
<dbReference type="SUPFAM" id="SSF143414">
    <property type="entry name" value="CcmK-like"/>
    <property type="match status" value="2"/>
</dbReference>
<evidence type="ECO:0000256" key="2">
    <source>
        <dbReference type="ARBA" id="ARBA00024446"/>
    </source>
</evidence>
<dbReference type="InterPro" id="IPR011238">
    <property type="entry name" value="Micro_shell_prot_PduT"/>
</dbReference>
<keyword evidence="2" id="KW-1283">Bacterial microcompartment</keyword>
<evidence type="ECO:0000259" key="4">
    <source>
        <dbReference type="PROSITE" id="PS51930"/>
    </source>
</evidence>